<dbReference type="Proteomes" id="UP000553648">
    <property type="component" value="Unassembled WGS sequence"/>
</dbReference>
<dbReference type="PANTHER" id="PTHR46515">
    <property type="entry name" value="TATA ELEMENT MODULATORY FACTOR TMF1"/>
    <property type="match status" value="1"/>
</dbReference>
<feature type="non-terminal residue" evidence="7">
    <location>
        <position position="1105"/>
    </location>
</feature>
<feature type="non-terminal residue" evidence="7">
    <location>
        <position position="1"/>
    </location>
</feature>
<feature type="compositionally biased region" description="Basic and acidic residues" evidence="5">
    <location>
        <begin position="125"/>
        <end position="138"/>
    </location>
</feature>
<name>A0A7L1DKF4_9PASS</name>
<dbReference type="OrthoDB" id="74178at2759"/>
<feature type="domain" description="TATA element modulatory factor 1 TATA binding" evidence="6">
    <location>
        <begin position="990"/>
        <end position="1099"/>
    </location>
</feature>
<comment type="subcellular location">
    <subcellularLocation>
        <location evidence="1">Golgi apparatus</location>
    </subcellularLocation>
</comment>
<comment type="caution">
    <text evidence="7">The sequence shown here is derived from an EMBL/GenBank/DDBJ whole genome shotgun (WGS) entry which is preliminary data.</text>
</comment>
<feature type="compositionally biased region" description="Low complexity" evidence="5">
    <location>
        <begin position="257"/>
        <end position="268"/>
    </location>
</feature>
<evidence type="ECO:0000256" key="4">
    <source>
        <dbReference type="SAM" id="Coils"/>
    </source>
</evidence>
<evidence type="ECO:0000256" key="2">
    <source>
        <dbReference type="ARBA" id="ARBA00023034"/>
    </source>
</evidence>
<feature type="compositionally biased region" description="Low complexity" evidence="5">
    <location>
        <begin position="209"/>
        <end position="224"/>
    </location>
</feature>
<feature type="compositionally biased region" description="Basic and acidic residues" evidence="5">
    <location>
        <begin position="151"/>
        <end position="195"/>
    </location>
</feature>
<evidence type="ECO:0000313" key="8">
    <source>
        <dbReference type="Proteomes" id="UP000553648"/>
    </source>
</evidence>
<evidence type="ECO:0000313" key="7">
    <source>
        <dbReference type="EMBL" id="NXM77559.1"/>
    </source>
</evidence>
<feature type="compositionally biased region" description="Basic and acidic residues" evidence="5">
    <location>
        <begin position="236"/>
        <end position="249"/>
    </location>
</feature>
<dbReference type="Pfam" id="PF12329">
    <property type="entry name" value="TMF_DNA_bd"/>
    <property type="match status" value="1"/>
</dbReference>
<proteinExistence type="predicted"/>
<keyword evidence="8" id="KW-1185">Reference proteome</keyword>
<dbReference type="InterPro" id="IPR022091">
    <property type="entry name" value="TMF_TATA-bd"/>
</dbReference>
<feature type="coiled-coil region" evidence="4">
    <location>
        <begin position="819"/>
        <end position="932"/>
    </location>
</feature>
<sequence length="1105" mass="123131">PRMSWFNASQLSSFAKQALSQAQKSIDRVLDIQAEETPWPDALIPDYGDGTNSLISGGWDTSSWGLSSTAEPQNQPVSPTAITKPVRRTVVDESENFFSAFLSPTDVQSIQKNPVVSKPPAKSQRPKEEVKGPLKESQHPSQVEVPVTAEAEVKDPSTADLKNLDIPEEKLEENPVLKSDAKHEASTDEVTDKKVSVLNLEVPGDAASEKSSAGGEGAAGAAEGTSQPLGAGTKDMGLEGKERKTEDRQSNTPSPPISTFSSGTSTTSDIEVLDHESVISESSVSSRQEAAESKSSLHLMQTSFQLLSTSACADYNRLDDFQKMTESCGSSDAFERIDSFSVQSLDSRSVSEINSDDELSGRASASVAVSAAVPKTEVVDALKNKSEVLNDAPVLHTEEAEMEESGRSATPVNSEQPDVLVAAVQSAEEQVVKEEEEADPQQDAVEQGVEEDTEKQEFKKMIDSLTEKLEKREIQLLSTSKDKARLEEAYDNLKDEMFRMKEESSSLSSLKEEFAQRIADAEKKLQLACKERDAAKKAIKTVKEELATRLNTNETAELLKEKEEQIKGLMEEGEKLSKQQLHNSNIIKKLRAKEKERENANTKQNKKIKELEEELQHLKQVLDGKEDLEKQHRDSIKQLNSVVERQEKDLAKLQAEVQDLEERNRSVQAALDSAYKELADLHKANATKDSEAQEAALSREMKAKEELGLALEKAQEEARQQQEALAIQVADLRLALQRAEQQAARKEDYLRQEIGELQQRLQEAESRNQELSQSVTSATRPLLRQIENLQATLGAQTSAWEKLEKNLSDRLGESQTLLAAAAERERAATEELLANKIQMSSSESQNSLLRQENTRLQAQLEVERNKLKKMENENSRYEVELEGLKDEYAKTLEDAKKEKTLLATQLEMEKMKVEQERKKAILMQEAAKEKDRKAFTVETVSSTPSMSRSSSISGVDMAGLQTSFLSQDDPHDHSFGPTATSGSNLYDAIRMGAGSSIIENLQSQLKLREGEISHLQLEIGNLEKTRSIMAEELVKLTNQNDELEEKVKEVPKLRTQLKDLDQRYNTILQMYGEKAEEAEELRLDLEDVKNMYKTQIDELLKQRQN</sequence>
<feature type="region of interest" description="Disordered" evidence="5">
    <location>
        <begin position="426"/>
        <end position="456"/>
    </location>
</feature>
<dbReference type="GO" id="GO:0005794">
    <property type="term" value="C:Golgi apparatus"/>
    <property type="evidence" value="ECO:0007669"/>
    <property type="project" value="UniProtKB-SubCell"/>
</dbReference>
<evidence type="ECO:0000256" key="3">
    <source>
        <dbReference type="ARBA" id="ARBA00023054"/>
    </source>
</evidence>
<reference evidence="7 8" key="1">
    <citation type="submission" date="2019-09" db="EMBL/GenBank/DDBJ databases">
        <title>Bird 10,000 Genomes (B10K) Project - Family phase.</title>
        <authorList>
            <person name="Zhang G."/>
        </authorList>
    </citation>
    <scope>NUCLEOTIDE SEQUENCE [LARGE SCALE GENOMIC DNA]</scope>
    <source>
        <strain evidence="7">B10K-DU-002-03</strain>
        <tissue evidence="7">Muscle</tissue>
    </source>
</reference>
<dbReference type="AlphaFoldDB" id="A0A7L1DKF4"/>
<dbReference type="InterPro" id="IPR022092">
    <property type="entry name" value="TMF_DNA-bd"/>
</dbReference>
<feature type="region of interest" description="Disordered" evidence="5">
    <location>
        <begin position="65"/>
        <end position="84"/>
    </location>
</feature>
<gene>
    <name evidence="7" type="primary">Tmf1</name>
    <name evidence="7" type="ORF">SERLUN_R13800</name>
</gene>
<evidence type="ECO:0000256" key="5">
    <source>
        <dbReference type="SAM" id="MobiDB-lite"/>
    </source>
</evidence>
<protein>
    <submittedName>
        <fullName evidence="7">TMF1 factor</fullName>
    </submittedName>
</protein>
<feature type="compositionally biased region" description="Low complexity" evidence="5">
    <location>
        <begin position="279"/>
        <end position="288"/>
    </location>
</feature>
<feature type="region of interest" description="Disordered" evidence="5">
    <location>
        <begin position="109"/>
        <end position="296"/>
    </location>
</feature>
<organism evidence="7 8">
    <name type="scientific">Serilophus lunatus</name>
    <name type="common">silver-breasted broadbill</name>
    <dbReference type="NCBI Taxonomy" id="239386"/>
    <lineage>
        <taxon>Eukaryota</taxon>
        <taxon>Metazoa</taxon>
        <taxon>Chordata</taxon>
        <taxon>Craniata</taxon>
        <taxon>Vertebrata</taxon>
        <taxon>Euteleostomi</taxon>
        <taxon>Archelosauria</taxon>
        <taxon>Archosauria</taxon>
        <taxon>Dinosauria</taxon>
        <taxon>Saurischia</taxon>
        <taxon>Theropoda</taxon>
        <taxon>Coelurosauria</taxon>
        <taxon>Aves</taxon>
        <taxon>Neognathae</taxon>
        <taxon>Neoaves</taxon>
        <taxon>Telluraves</taxon>
        <taxon>Australaves</taxon>
        <taxon>Passeriformes</taxon>
        <taxon>Eurylaimidae</taxon>
        <taxon>Serilophus</taxon>
    </lineage>
</organism>
<dbReference type="EMBL" id="VXBA01005506">
    <property type="protein sequence ID" value="NXM77559.1"/>
    <property type="molecule type" value="Genomic_DNA"/>
</dbReference>
<dbReference type="Pfam" id="PF12325">
    <property type="entry name" value="TMF_TATA_bd"/>
    <property type="match status" value="1"/>
</dbReference>
<dbReference type="GO" id="GO:0005783">
    <property type="term" value="C:endoplasmic reticulum"/>
    <property type="evidence" value="ECO:0007669"/>
    <property type="project" value="TreeGrafter"/>
</dbReference>
<evidence type="ECO:0000259" key="6">
    <source>
        <dbReference type="Pfam" id="PF12325"/>
    </source>
</evidence>
<keyword evidence="3 4" id="KW-0175">Coiled coil</keyword>
<feature type="compositionally biased region" description="Polar residues" evidence="5">
    <location>
        <begin position="65"/>
        <end position="81"/>
    </location>
</feature>
<accession>A0A7L1DKF4</accession>
<keyword evidence="2" id="KW-0333">Golgi apparatus</keyword>
<evidence type="ECO:0000256" key="1">
    <source>
        <dbReference type="ARBA" id="ARBA00004555"/>
    </source>
</evidence>
<dbReference type="InterPro" id="IPR052602">
    <property type="entry name" value="Growth_transcription_reg"/>
</dbReference>
<dbReference type="PANTHER" id="PTHR46515:SF1">
    <property type="entry name" value="TATA ELEMENT MODULATORY FACTOR"/>
    <property type="match status" value="1"/>
</dbReference>
<feature type="coiled-coil region" evidence="4">
    <location>
        <begin position="998"/>
        <end position="1102"/>
    </location>
</feature>